<dbReference type="SUPFAM" id="SSF52374">
    <property type="entry name" value="Nucleotidylyl transferase"/>
    <property type="match status" value="1"/>
</dbReference>
<reference evidence="20 21" key="2">
    <citation type="journal article" date="2019" name="Nat. Med.">
        <title>A library of human gut bacterial isolates paired with longitudinal multiomics data enables mechanistic microbiome research.</title>
        <authorList>
            <person name="Poyet M."/>
            <person name="Groussin M."/>
            <person name="Gibbons S.M."/>
            <person name="Avila-Pacheco J."/>
            <person name="Jiang X."/>
            <person name="Kearney S.M."/>
            <person name="Perrotta A.R."/>
            <person name="Berdy B."/>
            <person name="Zhao S."/>
            <person name="Lieberman T.D."/>
            <person name="Swanson P.K."/>
            <person name="Smith M."/>
            <person name="Roesemann S."/>
            <person name="Alexander J.E."/>
            <person name="Rich S.A."/>
            <person name="Livny J."/>
            <person name="Vlamakis H."/>
            <person name="Clish C."/>
            <person name="Bullock K."/>
            <person name="Deik A."/>
            <person name="Scott J."/>
            <person name="Pierce K.A."/>
            <person name="Xavier R.J."/>
            <person name="Alm E.J."/>
        </authorList>
    </citation>
    <scope>NUCLEOTIDE SEQUENCE [LARGE SCALE GENOMIC DNA]</scope>
    <source>
        <strain evidence="15 21">BIOML-A11</strain>
        <strain evidence="14 20">BIOML-A29</strain>
    </source>
</reference>
<dbReference type="OrthoDB" id="5295945at2"/>
<keyword evidence="6 11" id="KW-0548">Nucleotidyltransferase</keyword>
<evidence type="ECO:0000313" key="19">
    <source>
        <dbReference type="Proteomes" id="UP000286260"/>
    </source>
</evidence>
<evidence type="ECO:0000256" key="10">
    <source>
        <dbReference type="ARBA" id="ARBA00048721"/>
    </source>
</evidence>
<dbReference type="InterPro" id="IPR014729">
    <property type="entry name" value="Rossmann-like_a/b/a_fold"/>
</dbReference>
<proteinExistence type="inferred from homology"/>
<evidence type="ECO:0000313" key="18">
    <source>
        <dbReference type="Proteomes" id="UP000261088"/>
    </source>
</evidence>
<dbReference type="NCBIfam" id="TIGR00125">
    <property type="entry name" value="cyt_tran_rel"/>
    <property type="match status" value="1"/>
</dbReference>
<evidence type="ECO:0000313" key="21">
    <source>
        <dbReference type="Proteomes" id="UP000482671"/>
    </source>
</evidence>
<reference evidence="13" key="3">
    <citation type="submission" date="2022-01" db="EMBL/GenBank/DDBJ databases">
        <title>Novel bile acid biosynthetic pathways are enriched in the microbiome of centenarians.</title>
        <authorList>
            <person name="Sato Y."/>
            <person name="Atarashi K."/>
            <person name="Plichta R.D."/>
            <person name="Arai Y."/>
            <person name="Sasajima S."/>
            <person name="Kearney M.S."/>
            <person name="Suda W."/>
            <person name="Takeshita K."/>
            <person name="Sasaki T."/>
            <person name="Okamoto S."/>
            <person name="Skelly N.A."/>
            <person name="Okamura Y."/>
            <person name="Vlamakis H."/>
            <person name="Li Y."/>
            <person name="Tanoue T."/>
            <person name="Takei H."/>
            <person name="Nittono H."/>
            <person name="Narushima S."/>
            <person name="Irie J."/>
            <person name="Itoh H."/>
            <person name="Moriya K."/>
            <person name="Sugiura Y."/>
            <person name="Suematsu M."/>
            <person name="Moritoki N."/>
            <person name="Shibata S."/>
            <person name="Littman R.D."/>
            <person name="Fischbach A.M."/>
            <person name="Uwamino Y."/>
            <person name="Inoue T."/>
            <person name="Honda A."/>
            <person name="Hattori M."/>
            <person name="Murai T."/>
            <person name="Xavier J.R."/>
            <person name="Hirose N."/>
            <person name="Honda K."/>
        </authorList>
    </citation>
    <scope>NUCLEOTIDE SEQUENCE</scope>
    <source>
        <strain evidence="13">CE91-St3</strain>
    </source>
</reference>
<evidence type="ECO:0000256" key="11">
    <source>
        <dbReference type="HAMAP-Rule" id="MF_00244"/>
    </source>
</evidence>
<dbReference type="GO" id="GO:0009435">
    <property type="term" value="P:NAD+ biosynthetic process"/>
    <property type="evidence" value="ECO:0007669"/>
    <property type="project" value="UniProtKB-UniRule"/>
</dbReference>
<comment type="function">
    <text evidence="1 11">Catalyzes the reversible adenylation of nicotinate mononucleotide (NaMN) to nicotinic acid adenine dinucleotide (NaAD).</text>
</comment>
<dbReference type="EMBL" id="WNCN01000010">
    <property type="protein sequence ID" value="MTU39729.1"/>
    <property type="molecule type" value="Genomic_DNA"/>
</dbReference>
<dbReference type="Gene3D" id="3.40.50.620">
    <property type="entry name" value="HUPs"/>
    <property type="match status" value="1"/>
</dbReference>
<dbReference type="Proteomes" id="UP000286260">
    <property type="component" value="Unassembled WGS sequence"/>
</dbReference>
<evidence type="ECO:0000256" key="4">
    <source>
        <dbReference type="ARBA" id="ARBA00022642"/>
    </source>
</evidence>
<evidence type="ECO:0000256" key="7">
    <source>
        <dbReference type="ARBA" id="ARBA00022741"/>
    </source>
</evidence>
<dbReference type="AlphaFoldDB" id="A0A354ML53"/>
<evidence type="ECO:0000256" key="2">
    <source>
        <dbReference type="ARBA" id="ARBA00005019"/>
    </source>
</evidence>
<dbReference type="EMBL" id="BQNZ01000004">
    <property type="protein sequence ID" value="GKH73956.1"/>
    <property type="molecule type" value="Genomic_DNA"/>
</dbReference>
<evidence type="ECO:0000256" key="5">
    <source>
        <dbReference type="ARBA" id="ARBA00022679"/>
    </source>
</evidence>
<sequence length="203" mass="23857">METGLKENTVSKRKTGIYSGSFNPVHIGHLALANWLCEFTELDELWFLITPHNPLKEKEELMDDRLRYELVKKSIAGYPKFHASDFEFSLPQPTYTINTLRTLEASYPDREFYFIMGADNWKYITRWVEYEAIISNYPIFIYPRKGFDVEIPAQYPHIKKVDAPLVEISSTFIREAFKTGKDVRFFLPEAIRNLPFPLQNNTF</sequence>
<dbReference type="GO" id="GO:0005524">
    <property type="term" value="F:ATP binding"/>
    <property type="evidence" value="ECO:0007669"/>
    <property type="project" value="UniProtKB-KW"/>
</dbReference>
<evidence type="ECO:0000256" key="3">
    <source>
        <dbReference type="ARBA" id="ARBA00009014"/>
    </source>
</evidence>
<comment type="similarity">
    <text evidence="3 11">Belongs to the NadD family.</text>
</comment>
<dbReference type="Proteomes" id="UP000261088">
    <property type="component" value="Unassembled WGS sequence"/>
</dbReference>
<accession>A0A354ML53</accession>
<comment type="pathway">
    <text evidence="2 11">Cofactor biosynthesis; NAD(+) biosynthesis; deamido-NAD(+) from nicotinate D-ribonucleotide: step 1/1.</text>
</comment>
<dbReference type="EMBL" id="QSUP01000005">
    <property type="protein sequence ID" value="RGN52708.1"/>
    <property type="molecule type" value="Genomic_DNA"/>
</dbReference>
<dbReference type="EC" id="2.7.7.18" evidence="11"/>
<comment type="catalytic activity">
    <reaction evidence="10 11">
        <text>nicotinate beta-D-ribonucleotide + ATP + H(+) = deamido-NAD(+) + diphosphate</text>
        <dbReference type="Rhea" id="RHEA:22860"/>
        <dbReference type="ChEBI" id="CHEBI:15378"/>
        <dbReference type="ChEBI" id="CHEBI:30616"/>
        <dbReference type="ChEBI" id="CHEBI:33019"/>
        <dbReference type="ChEBI" id="CHEBI:57502"/>
        <dbReference type="ChEBI" id="CHEBI:58437"/>
        <dbReference type="EC" id="2.7.7.18"/>
    </reaction>
</comment>
<dbReference type="Pfam" id="PF01467">
    <property type="entry name" value="CTP_transf_like"/>
    <property type="match status" value="1"/>
</dbReference>
<evidence type="ECO:0000259" key="12">
    <source>
        <dbReference type="Pfam" id="PF01467"/>
    </source>
</evidence>
<protein>
    <recommendedName>
        <fullName evidence="11">Probable nicotinate-nucleotide adenylyltransferase</fullName>
        <ecNumber evidence="11">2.7.7.18</ecNumber>
    </recommendedName>
    <alternativeName>
        <fullName evidence="11">Deamido-NAD(+) diphosphorylase</fullName>
    </alternativeName>
    <alternativeName>
        <fullName evidence="11">Deamido-NAD(+) pyrophosphorylase</fullName>
    </alternativeName>
    <alternativeName>
        <fullName evidence="11">Nicotinate mononucleotide adenylyltransferase</fullName>
        <shortName evidence="11">NaMN adenylyltransferase</shortName>
    </alternativeName>
</protein>
<dbReference type="UniPathway" id="UPA00253">
    <property type="reaction ID" value="UER00332"/>
</dbReference>
<keyword evidence="5 11" id="KW-0808">Transferase</keyword>
<evidence type="ECO:0000256" key="1">
    <source>
        <dbReference type="ARBA" id="ARBA00002324"/>
    </source>
</evidence>
<dbReference type="Proteomes" id="UP000434916">
    <property type="component" value="Unassembled WGS sequence"/>
</dbReference>
<dbReference type="PANTHER" id="PTHR39321:SF3">
    <property type="entry name" value="PHOSPHOPANTETHEINE ADENYLYLTRANSFERASE"/>
    <property type="match status" value="1"/>
</dbReference>
<keyword evidence="9 11" id="KW-0520">NAD</keyword>
<dbReference type="GO" id="GO:0004515">
    <property type="term" value="F:nicotinate-nucleotide adenylyltransferase activity"/>
    <property type="evidence" value="ECO:0007669"/>
    <property type="project" value="UniProtKB-UniRule"/>
</dbReference>
<organism evidence="15 21">
    <name type="scientific">Parabacteroides merdae</name>
    <dbReference type="NCBI Taxonomy" id="46503"/>
    <lineage>
        <taxon>Bacteria</taxon>
        <taxon>Pseudomonadati</taxon>
        <taxon>Bacteroidota</taxon>
        <taxon>Bacteroidia</taxon>
        <taxon>Bacteroidales</taxon>
        <taxon>Tannerellaceae</taxon>
        <taxon>Parabacteroides</taxon>
    </lineage>
</organism>
<name>A0A354ML53_9BACT</name>
<dbReference type="CDD" id="cd02165">
    <property type="entry name" value="NMNAT"/>
    <property type="match status" value="1"/>
</dbReference>
<evidence type="ECO:0000313" key="13">
    <source>
        <dbReference type="EMBL" id="GKH73956.1"/>
    </source>
</evidence>
<evidence type="ECO:0000313" key="17">
    <source>
        <dbReference type="EMBL" id="RHC79482.1"/>
    </source>
</evidence>
<keyword evidence="20" id="KW-1185">Reference proteome</keyword>
<dbReference type="EMBL" id="WNDD01000011">
    <property type="protein sequence ID" value="MTV02151.1"/>
    <property type="molecule type" value="Genomic_DNA"/>
</dbReference>
<evidence type="ECO:0000313" key="14">
    <source>
        <dbReference type="EMBL" id="MTU39729.1"/>
    </source>
</evidence>
<dbReference type="GeneID" id="49202600"/>
<evidence type="ECO:0000256" key="6">
    <source>
        <dbReference type="ARBA" id="ARBA00022695"/>
    </source>
</evidence>
<dbReference type="PANTHER" id="PTHR39321">
    <property type="entry name" value="NICOTINATE-NUCLEOTIDE ADENYLYLTRANSFERASE-RELATED"/>
    <property type="match status" value="1"/>
</dbReference>
<dbReference type="InterPro" id="IPR005248">
    <property type="entry name" value="NadD/NMNAT"/>
</dbReference>
<evidence type="ECO:0000256" key="9">
    <source>
        <dbReference type="ARBA" id="ARBA00023027"/>
    </source>
</evidence>
<dbReference type="InterPro" id="IPR004821">
    <property type="entry name" value="Cyt_trans-like"/>
</dbReference>
<keyword evidence="8 11" id="KW-0067">ATP-binding</keyword>
<evidence type="ECO:0000313" key="20">
    <source>
        <dbReference type="Proteomes" id="UP000434916"/>
    </source>
</evidence>
<dbReference type="STRING" id="46503.ERS852463_00089"/>
<dbReference type="HAMAP" id="MF_00244">
    <property type="entry name" value="NaMN_adenylyltr"/>
    <property type="match status" value="1"/>
</dbReference>
<dbReference type="Proteomes" id="UP001055114">
    <property type="component" value="Unassembled WGS sequence"/>
</dbReference>
<evidence type="ECO:0000256" key="8">
    <source>
        <dbReference type="ARBA" id="ARBA00022840"/>
    </source>
</evidence>
<feature type="domain" description="Cytidyltransferase-like" evidence="12">
    <location>
        <begin position="17"/>
        <end position="175"/>
    </location>
</feature>
<dbReference type="EMBL" id="QSII01000038">
    <property type="protein sequence ID" value="RHC79482.1"/>
    <property type="molecule type" value="Genomic_DNA"/>
</dbReference>
<reference evidence="18 19" key="1">
    <citation type="submission" date="2018-08" db="EMBL/GenBank/DDBJ databases">
        <title>A genome reference for cultivated species of the human gut microbiota.</title>
        <authorList>
            <person name="Zou Y."/>
            <person name="Xue W."/>
            <person name="Luo G."/>
        </authorList>
    </citation>
    <scope>NUCLEOTIDE SEQUENCE [LARGE SCALE GENOMIC DNA]</scope>
    <source>
        <strain evidence="17 19">AM34-17</strain>
        <strain evidence="16 18">OM05-11AA</strain>
    </source>
</reference>
<gene>
    <name evidence="11 13" type="primary">nadD</name>
    <name evidence="13" type="ORF">CE91St3_38190</name>
    <name evidence="17" type="ORF">DW828_18765</name>
    <name evidence="16" type="ORF">DXB61_06375</name>
    <name evidence="14" type="ORF">GMD82_09600</name>
    <name evidence="15" type="ORF">GME02_10860</name>
</gene>
<comment type="caution">
    <text evidence="15">The sequence shown here is derived from an EMBL/GenBank/DDBJ whole genome shotgun (WGS) entry which is preliminary data.</text>
</comment>
<keyword evidence="4 11" id="KW-0662">Pyridine nucleotide biosynthesis</keyword>
<dbReference type="Proteomes" id="UP000482671">
    <property type="component" value="Unassembled WGS sequence"/>
</dbReference>
<evidence type="ECO:0000313" key="16">
    <source>
        <dbReference type="EMBL" id="RGN52708.1"/>
    </source>
</evidence>
<dbReference type="RefSeq" id="WP_005640188.1">
    <property type="nucleotide sequence ID" value="NZ_BAABYG010000001.1"/>
</dbReference>
<keyword evidence="7 11" id="KW-0547">Nucleotide-binding</keyword>
<evidence type="ECO:0000313" key="15">
    <source>
        <dbReference type="EMBL" id="MTV02151.1"/>
    </source>
</evidence>
<dbReference type="NCBIfam" id="TIGR00482">
    <property type="entry name" value="nicotinate (nicotinamide) nucleotide adenylyltransferase"/>
    <property type="match status" value="1"/>
</dbReference>